<dbReference type="PANTHER" id="PTHR10337">
    <property type="entry name" value="SHC TRANSFORMING PROTEIN"/>
    <property type="match status" value="1"/>
</dbReference>
<sequence length="363" mass="40988">MLRYLQESKERATELIRTEVLRERQDTARRMRRYYLTCLQELLEDGGQATGYEEAQMVISLFLWLGVDSTPFPFSERRRKSSTLLANWPPWPKSSRPRWPNASFREPRTLKVNPQLGQVFICRMVQRLNRKKIDFCLGGSDKTDIETSGSPAKVLGAEAFKDGKDKRSHQIYNLTDTNYTSMTAKQKGVKSKALEPDSLKPKETFTVGQVTQKLTHFAHDSVFNSDVRTPNVTLRKQSREMFLEGFESGRTEPSSVQPFLIEEAPVRDDGQSDWSLTSNGSNFISNIHLTSSYPEPGKPFSVNGGLDFGSSVGDNSDVTVYKEIVQPSSYSKLDDRRTNKHREPVPGSEGHGVRKKVESAPAG</sequence>
<accession>A0ABD0N0V2</accession>
<feature type="domain" description="CEP152 CEP63 binding coiled coil" evidence="2">
    <location>
        <begin position="1"/>
        <end position="33"/>
    </location>
</feature>
<evidence type="ECO:0000256" key="1">
    <source>
        <dbReference type="SAM" id="MobiDB-lite"/>
    </source>
</evidence>
<evidence type="ECO:0000313" key="4">
    <source>
        <dbReference type="Proteomes" id="UP001529510"/>
    </source>
</evidence>
<feature type="non-terminal residue" evidence="3">
    <location>
        <position position="363"/>
    </location>
</feature>
<gene>
    <name evidence="3" type="ORF">M9458_049134</name>
</gene>
<feature type="compositionally biased region" description="Basic and acidic residues" evidence="1">
    <location>
        <begin position="351"/>
        <end position="363"/>
    </location>
</feature>
<comment type="caution">
    <text evidence="3">The sequence shown here is derived from an EMBL/GenBank/DDBJ whole genome shotgun (WGS) entry which is preliminary data.</text>
</comment>
<organism evidence="3 4">
    <name type="scientific">Cirrhinus mrigala</name>
    <name type="common">Mrigala</name>
    <dbReference type="NCBI Taxonomy" id="683832"/>
    <lineage>
        <taxon>Eukaryota</taxon>
        <taxon>Metazoa</taxon>
        <taxon>Chordata</taxon>
        <taxon>Craniata</taxon>
        <taxon>Vertebrata</taxon>
        <taxon>Euteleostomi</taxon>
        <taxon>Actinopterygii</taxon>
        <taxon>Neopterygii</taxon>
        <taxon>Teleostei</taxon>
        <taxon>Ostariophysi</taxon>
        <taxon>Cypriniformes</taxon>
        <taxon>Cyprinidae</taxon>
        <taxon>Labeoninae</taxon>
        <taxon>Labeonini</taxon>
        <taxon>Cirrhinus</taxon>
    </lineage>
</organism>
<dbReference type="PANTHER" id="PTHR10337:SF6">
    <property type="entry name" value="CENTROSOMAL PROTEIN OF 152 KDA"/>
    <property type="match status" value="1"/>
</dbReference>
<name>A0ABD0N0V2_CIRMR</name>
<dbReference type="InterPro" id="IPR051235">
    <property type="entry name" value="CEP152/SHC-Transforming"/>
</dbReference>
<proteinExistence type="predicted"/>
<dbReference type="EMBL" id="JAMKFB020000025">
    <property type="protein sequence ID" value="KAL0154871.1"/>
    <property type="molecule type" value="Genomic_DNA"/>
</dbReference>
<dbReference type="AlphaFoldDB" id="A0ABD0N0V2"/>
<dbReference type="InterPro" id="IPR057659">
    <property type="entry name" value="CEP152_CC"/>
</dbReference>
<dbReference type="Proteomes" id="UP001529510">
    <property type="component" value="Unassembled WGS sequence"/>
</dbReference>
<feature type="region of interest" description="Disordered" evidence="1">
    <location>
        <begin position="326"/>
        <end position="363"/>
    </location>
</feature>
<keyword evidence="4" id="KW-1185">Reference proteome</keyword>
<feature type="compositionally biased region" description="Basic and acidic residues" evidence="1">
    <location>
        <begin position="332"/>
        <end position="344"/>
    </location>
</feature>
<protein>
    <recommendedName>
        <fullName evidence="2">CEP152 CEP63 binding coiled coil domain-containing protein</fullName>
    </recommendedName>
</protein>
<reference evidence="3 4" key="1">
    <citation type="submission" date="2024-05" db="EMBL/GenBank/DDBJ databases">
        <title>Genome sequencing and assembly of Indian major carp, Cirrhinus mrigala (Hamilton, 1822).</title>
        <authorList>
            <person name="Mohindra V."/>
            <person name="Chowdhury L.M."/>
            <person name="Lal K."/>
            <person name="Jena J.K."/>
        </authorList>
    </citation>
    <scope>NUCLEOTIDE SEQUENCE [LARGE SCALE GENOMIC DNA]</scope>
    <source>
        <strain evidence="3">CM1030</strain>
        <tissue evidence="3">Blood</tissue>
    </source>
</reference>
<evidence type="ECO:0000313" key="3">
    <source>
        <dbReference type="EMBL" id="KAL0154871.1"/>
    </source>
</evidence>
<dbReference type="Pfam" id="PF25770">
    <property type="entry name" value="CC_CEP63-bind_CEP152"/>
    <property type="match status" value="1"/>
</dbReference>
<evidence type="ECO:0000259" key="2">
    <source>
        <dbReference type="Pfam" id="PF25770"/>
    </source>
</evidence>